<accession>F4XX75</accession>
<proteinExistence type="predicted"/>
<name>F4XX75_9CYAN</name>
<dbReference type="AlphaFoldDB" id="F4XX75"/>
<evidence type="ECO:0000313" key="1">
    <source>
        <dbReference type="EMBL" id="EGJ30734.1"/>
    </source>
</evidence>
<evidence type="ECO:0000313" key="2">
    <source>
        <dbReference type="Proteomes" id="UP000003959"/>
    </source>
</evidence>
<gene>
    <name evidence="1" type="ORF">LYNGBM3L_46730</name>
</gene>
<sequence>MEGIQCPVVEALQEQDETENTRYSEARCKEPAGLSQRVHQEHADKYCNRRTECDRVVGSDAY</sequence>
<organism evidence="1 2">
    <name type="scientific">Moorena producens 3L</name>
    <dbReference type="NCBI Taxonomy" id="489825"/>
    <lineage>
        <taxon>Bacteria</taxon>
        <taxon>Bacillati</taxon>
        <taxon>Cyanobacteriota</taxon>
        <taxon>Cyanophyceae</taxon>
        <taxon>Coleofasciculales</taxon>
        <taxon>Coleofasciculaceae</taxon>
        <taxon>Moorena</taxon>
    </lineage>
</organism>
<protein>
    <submittedName>
        <fullName evidence="1">Uncharacterized protein</fullName>
    </submittedName>
</protein>
<dbReference type="HOGENOM" id="CLU_2899278_0_0_3"/>
<dbReference type="Proteomes" id="UP000003959">
    <property type="component" value="Unassembled WGS sequence"/>
</dbReference>
<reference evidence="2" key="1">
    <citation type="journal article" date="2011" name="Proc. Natl. Acad. Sci. U.S.A.">
        <title>Genomic insights into the physiology and ecology of the marine filamentous cyanobacterium Lyngbya majuscula.</title>
        <authorList>
            <person name="Jones A.C."/>
            <person name="Monroe E.A."/>
            <person name="Podell S."/>
            <person name="Hess W.R."/>
            <person name="Klages S."/>
            <person name="Esquenazi E."/>
            <person name="Niessen S."/>
            <person name="Hoover H."/>
            <person name="Rothmann M."/>
            <person name="Lasken R.S."/>
            <person name="Yates J.R.III."/>
            <person name="Reinhardt R."/>
            <person name="Kube M."/>
            <person name="Burkart M.D."/>
            <person name="Allen E.E."/>
            <person name="Dorrestein P.C."/>
            <person name="Gerwick W.H."/>
            <person name="Gerwick L."/>
        </authorList>
    </citation>
    <scope>NUCLEOTIDE SEQUENCE [LARGE SCALE GENOMIC DNA]</scope>
    <source>
        <strain evidence="2">3L</strain>
    </source>
</reference>
<dbReference type="EMBL" id="GL890946">
    <property type="protein sequence ID" value="EGJ30734.1"/>
    <property type="molecule type" value="Genomic_DNA"/>
</dbReference>
<dbReference type="eggNOG" id="ENOG502ZU5N">
    <property type="taxonomic scope" value="Bacteria"/>
</dbReference>
<keyword evidence="2" id="KW-1185">Reference proteome</keyword>